<proteinExistence type="inferred from homology"/>
<evidence type="ECO:0000256" key="7">
    <source>
        <dbReference type="ARBA" id="ARBA00022840"/>
    </source>
</evidence>
<evidence type="ECO:0000256" key="2">
    <source>
        <dbReference type="ARBA" id="ARBA00005378"/>
    </source>
</evidence>
<keyword evidence="4" id="KW-0150">Chloroplast</keyword>
<accession>A0A9D4U6K4</accession>
<dbReference type="Gene3D" id="3.40.50.300">
    <property type="entry name" value="P-loop containing nucleotide triphosphate hydrolases"/>
    <property type="match status" value="1"/>
</dbReference>
<comment type="subcellular location">
    <subcellularLocation>
        <location evidence="1">Nucleus</location>
    </subcellularLocation>
</comment>
<dbReference type="InterPro" id="IPR003959">
    <property type="entry name" value="ATPase_AAA_core"/>
</dbReference>
<dbReference type="GO" id="GO:0005634">
    <property type="term" value="C:nucleus"/>
    <property type="evidence" value="ECO:0007669"/>
    <property type="project" value="UniProtKB-SubCell"/>
</dbReference>
<protein>
    <recommendedName>
        <fullName evidence="9">AAA+ ATPase domain-containing protein</fullName>
    </recommendedName>
</protein>
<dbReference type="AlphaFoldDB" id="A0A9D4U6K4"/>
<keyword evidence="11" id="KW-1185">Reference proteome</keyword>
<keyword evidence="8" id="KW-0539">Nucleus</keyword>
<comment type="similarity">
    <text evidence="2">Belongs to the activator 1 small subunits family.</text>
</comment>
<evidence type="ECO:0000256" key="6">
    <source>
        <dbReference type="ARBA" id="ARBA00022741"/>
    </source>
</evidence>
<dbReference type="InterPro" id="IPR047854">
    <property type="entry name" value="RFC_lid"/>
</dbReference>
<dbReference type="CDD" id="cd00009">
    <property type="entry name" value="AAA"/>
    <property type="match status" value="1"/>
</dbReference>
<keyword evidence="6" id="KW-0547">Nucleotide-binding</keyword>
<reference evidence="10" key="1">
    <citation type="submission" date="2021-01" db="EMBL/GenBank/DDBJ databases">
        <title>Adiantum capillus-veneris genome.</title>
        <authorList>
            <person name="Fang Y."/>
            <person name="Liao Q."/>
        </authorList>
    </citation>
    <scope>NUCLEOTIDE SEQUENCE</scope>
    <source>
        <strain evidence="10">H3</strain>
        <tissue evidence="10">Leaf</tissue>
    </source>
</reference>
<gene>
    <name evidence="10" type="ORF">GOP47_0023035</name>
</gene>
<dbReference type="CDD" id="cd18140">
    <property type="entry name" value="HLD_clamp_RFC"/>
    <property type="match status" value="1"/>
</dbReference>
<dbReference type="GO" id="GO:0006281">
    <property type="term" value="P:DNA repair"/>
    <property type="evidence" value="ECO:0007669"/>
    <property type="project" value="TreeGrafter"/>
</dbReference>
<dbReference type="EMBL" id="JABFUD020000022">
    <property type="protein sequence ID" value="KAI5062496.1"/>
    <property type="molecule type" value="Genomic_DNA"/>
</dbReference>
<dbReference type="Pfam" id="PF21960">
    <property type="entry name" value="RCF1-5-like_lid"/>
    <property type="match status" value="1"/>
</dbReference>
<dbReference type="InterPro" id="IPR008921">
    <property type="entry name" value="DNA_pol3_clamp-load_cplx_C"/>
</dbReference>
<dbReference type="GO" id="GO:0016887">
    <property type="term" value="F:ATP hydrolysis activity"/>
    <property type="evidence" value="ECO:0007669"/>
    <property type="project" value="InterPro"/>
</dbReference>
<evidence type="ECO:0000313" key="11">
    <source>
        <dbReference type="Proteomes" id="UP000886520"/>
    </source>
</evidence>
<evidence type="ECO:0000313" key="10">
    <source>
        <dbReference type="EMBL" id="KAI5062496.1"/>
    </source>
</evidence>
<dbReference type="PANTHER" id="PTHR11669">
    <property type="entry name" value="REPLICATION FACTOR C / DNA POLYMERASE III GAMMA-TAU SUBUNIT"/>
    <property type="match status" value="1"/>
</dbReference>
<dbReference type="SMART" id="SM00382">
    <property type="entry name" value="AAA"/>
    <property type="match status" value="1"/>
</dbReference>
<dbReference type="SUPFAM" id="SSF48019">
    <property type="entry name" value="post-AAA+ oligomerization domain-like"/>
    <property type="match status" value="1"/>
</dbReference>
<dbReference type="Gene3D" id="1.20.272.10">
    <property type="match status" value="1"/>
</dbReference>
<dbReference type="PANTHER" id="PTHR11669:SF20">
    <property type="entry name" value="REPLICATION FACTOR C SUBUNIT 4"/>
    <property type="match status" value="1"/>
</dbReference>
<keyword evidence="4" id="KW-0934">Plastid</keyword>
<dbReference type="SUPFAM" id="SSF52540">
    <property type="entry name" value="P-loop containing nucleoside triphosphate hydrolases"/>
    <property type="match status" value="1"/>
</dbReference>
<evidence type="ECO:0000259" key="9">
    <source>
        <dbReference type="SMART" id="SM00382"/>
    </source>
</evidence>
<evidence type="ECO:0000256" key="5">
    <source>
        <dbReference type="ARBA" id="ARBA00022705"/>
    </source>
</evidence>
<dbReference type="OrthoDB" id="4199794at2759"/>
<dbReference type="InterPro" id="IPR003593">
    <property type="entry name" value="AAA+_ATPase"/>
</dbReference>
<dbReference type="Pfam" id="PF00004">
    <property type="entry name" value="AAA"/>
    <property type="match status" value="1"/>
</dbReference>
<evidence type="ECO:0000256" key="4">
    <source>
        <dbReference type="ARBA" id="ARBA00022528"/>
    </source>
</evidence>
<organism evidence="10 11">
    <name type="scientific">Adiantum capillus-veneris</name>
    <name type="common">Maidenhair fern</name>
    <dbReference type="NCBI Taxonomy" id="13818"/>
    <lineage>
        <taxon>Eukaryota</taxon>
        <taxon>Viridiplantae</taxon>
        <taxon>Streptophyta</taxon>
        <taxon>Embryophyta</taxon>
        <taxon>Tracheophyta</taxon>
        <taxon>Polypodiopsida</taxon>
        <taxon>Polypodiidae</taxon>
        <taxon>Polypodiales</taxon>
        <taxon>Pteridineae</taxon>
        <taxon>Pteridaceae</taxon>
        <taxon>Vittarioideae</taxon>
        <taxon>Adiantum</taxon>
    </lineage>
</organism>
<dbReference type="GO" id="GO:0005663">
    <property type="term" value="C:DNA replication factor C complex"/>
    <property type="evidence" value="ECO:0007669"/>
    <property type="project" value="TreeGrafter"/>
</dbReference>
<dbReference type="InterPro" id="IPR050238">
    <property type="entry name" value="DNA_Rep/Repair_Clamp_Loader"/>
</dbReference>
<dbReference type="FunFam" id="1.10.8.60:FF:000032">
    <property type="entry name" value="Replication factor C subunit 4"/>
    <property type="match status" value="1"/>
</dbReference>
<comment type="caution">
    <text evidence="10">The sequence shown here is derived from an EMBL/GenBank/DDBJ whole genome shotgun (WGS) entry which is preliminary data.</text>
</comment>
<dbReference type="Proteomes" id="UP000886520">
    <property type="component" value="Chromosome 22"/>
</dbReference>
<dbReference type="GO" id="GO:0003677">
    <property type="term" value="F:DNA binding"/>
    <property type="evidence" value="ECO:0007669"/>
    <property type="project" value="InterPro"/>
</dbReference>
<evidence type="ECO:0000256" key="8">
    <source>
        <dbReference type="ARBA" id="ARBA00023242"/>
    </source>
</evidence>
<name>A0A9D4U6K4_ADICA</name>
<evidence type="ECO:0000256" key="3">
    <source>
        <dbReference type="ARBA" id="ARBA00011480"/>
    </source>
</evidence>
<dbReference type="Gene3D" id="1.10.8.60">
    <property type="match status" value="1"/>
</dbReference>
<dbReference type="FunFam" id="3.40.50.300:FF:000129">
    <property type="entry name" value="Replication factor C subunit 5"/>
    <property type="match status" value="1"/>
</dbReference>
<dbReference type="GO" id="GO:0005524">
    <property type="term" value="F:ATP binding"/>
    <property type="evidence" value="ECO:0007669"/>
    <property type="project" value="UniProtKB-KW"/>
</dbReference>
<comment type="subunit">
    <text evidence="3">Heterotetramer of subunits RFC2, RFC3, RFC4 and RFC5 that can form a complex with RFC1.</text>
</comment>
<dbReference type="GO" id="GO:0003689">
    <property type="term" value="F:DNA clamp loader activity"/>
    <property type="evidence" value="ECO:0007669"/>
    <property type="project" value="TreeGrafter"/>
</dbReference>
<feature type="domain" description="AAA+ ATPase" evidence="9">
    <location>
        <begin position="41"/>
        <end position="175"/>
    </location>
</feature>
<sequence length="292" mass="32260">MAPVAPTSQQWVEKYRPRQVKDVVHQEEVVLTLTNALETGNLPHLLFYGPPGTGKTSTALAISHQLFGPELYKTRVLELNASDDRGINVVRTKIKDFAAVAVGPGVSGYPCPPFKIIILDEADSMTEDAQNALRRTMETYSKVTRFCFICNYVSRIIEPLTSRCAKFRFKPLLDNMLSSRIQFICREEGLSLDSEALTTLNHVSEGDMRRAITYLQGAARLYGSSLSSDNIISISGVVSDNVVHSFLQACRTGLFDQAQKAVADIIDEGYPVSQILSQVCYASFSSSSQVDY</sequence>
<evidence type="ECO:0000256" key="1">
    <source>
        <dbReference type="ARBA" id="ARBA00004123"/>
    </source>
</evidence>
<keyword evidence="5" id="KW-0235">DNA replication</keyword>
<dbReference type="InterPro" id="IPR027417">
    <property type="entry name" value="P-loop_NTPase"/>
</dbReference>
<dbReference type="GO" id="GO:0006261">
    <property type="term" value="P:DNA-templated DNA replication"/>
    <property type="evidence" value="ECO:0007669"/>
    <property type="project" value="TreeGrafter"/>
</dbReference>
<dbReference type="NCBIfam" id="NF001679">
    <property type="entry name" value="PRK00440.1"/>
    <property type="match status" value="1"/>
</dbReference>
<keyword evidence="7" id="KW-0067">ATP-binding</keyword>